<proteinExistence type="predicted"/>
<dbReference type="InterPro" id="IPR032675">
    <property type="entry name" value="LRR_dom_sf"/>
</dbReference>
<keyword evidence="2" id="KW-1185">Reference proteome</keyword>
<evidence type="ECO:0008006" key="3">
    <source>
        <dbReference type="Google" id="ProtNLM"/>
    </source>
</evidence>
<name>A0A2I1H7G9_9GLOM</name>
<dbReference type="VEuPathDB" id="FungiDB:RhiirFUN_010233"/>
<dbReference type="Gene3D" id="3.80.10.10">
    <property type="entry name" value="Ribonuclease Inhibitor"/>
    <property type="match status" value="1"/>
</dbReference>
<protein>
    <recommendedName>
        <fullName evidence="3">F-box domain-containing protein</fullName>
    </recommendedName>
</protein>
<dbReference type="AlphaFoldDB" id="A0A2I1H7G9"/>
<dbReference type="Proteomes" id="UP000234323">
    <property type="component" value="Unassembled WGS sequence"/>
</dbReference>
<organism evidence="1 2">
    <name type="scientific">Rhizophagus irregularis</name>
    <dbReference type="NCBI Taxonomy" id="588596"/>
    <lineage>
        <taxon>Eukaryota</taxon>
        <taxon>Fungi</taxon>
        <taxon>Fungi incertae sedis</taxon>
        <taxon>Mucoromycota</taxon>
        <taxon>Glomeromycotina</taxon>
        <taxon>Glomeromycetes</taxon>
        <taxon>Glomerales</taxon>
        <taxon>Glomeraceae</taxon>
        <taxon>Rhizophagus</taxon>
    </lineage>
</organism>
<dbReference type="EMBL" id="LLXI01001695">
    <property type="protein sequence ID" value="PKY54817.1"/>
    <property type="molecule type" value="Genomic_DNA"/>
</dbReference>
<sequence>MEKLNVDCLILIFNELKAEIRNKYLYSCLLVNREWSHLVVPILWANPEYLNNESKKKFCNTIVSCLPPSLKQLLFDNDIRLPSTIFSKSLTFNYISFFKYLHAKIINNIIEFVFEKEITKSIDFLEKRKFLEQEIYKLLISQCKNVRYLDWNTSLPLQSFPGAQTCFSKLCSIDVNLKHVNSNNLYELAQICRDIKMLSINNYSQDIPGLISLIDAQRDLQGVTFSSHNMKKKGNFKELGRAIARKSCTIKHLTLYNSIGVISHSFLTSLINLTYLMVSNNGGIYDETKEIVEFKKYLENSNFPNLCSIEMGNNLSCFKELAILIEKTKGEIEDVQVFCNFAENTGILVQAISNRCPNIQFLSTYIGINDLIYVETLLKNCKGLIRLYLDNADEIYDIGDKLLGILAKFSPESLTNIGISGNWKYTIDAFTNFLESYRGRKLTSFDINGYYGEPMVAITTEHINVIRKYYNEEIVESSNILDSYSY</sequence>
<gene>
    <name evidence="1" type="ORF">RhiirA4_502434</name>
</gene>
<reference evidence="1 2" key="1">
    <citation type="submission" date="2015-10" db="EMBL/GenBank/DDBJ databases">
        <title>Genome analyses suggest a sexual origin of heterokaryosis in a supposedly ancient asexual fungus.</title>
        <authorList>
            <person name="Ropars J."/>
            <person name="Sedzielewska K."/>
            <person name="Noel J."/>
            <person name="Charron P."/>
            <person name="Farinelli L."/>
            <person name="Marton T."/>
            <person name="Kruger M."/>
            <person name="Pelin A."/>
            <person name="Brachmann A."/>
            <person name="Corradi N."/>
        </authorList>
    </citation>
    <scope>NUCLEOTIDE SEQUENCE [LARGE SCALE GENOMIC DNA]</scope>
    <source>
        <strain evidence="1 2">A4</strain>
    </source>
</reference>
<evidence type="ECO:0000313" key="1">
    <source>
        <dbReference type="EMBL" id="PKY54817.1"/>
    </source>
</evidence>
<dbReference type="VEuPathDB" id="FungiDB:RhiirA1_455112"/>
<accession>A0A2I1H7G9</accession>
<dbReference type="VEuPathDB" id="FungiDB:FUN_009249"/>
<comment type="caution">
    <text evidence="1">The sequence shown here is derived from an EMBL/GenBank/DDBJ whole genome shotgun (WGS) entry which is preliminary data.</text>
</comment>
<dbReference type="SUPFAM" id="SSF52047">
    <property type="entry name" value="RNI-like"/>
    <property type="match status" value="1"/>
</dbReference>
<evidence type="ECO:0000313" key="2">
    <source>
        <dbReference type="Proteomes" id="UP000234323"/>
    </source>
</evidence>